<dbReference type="Pfam" id="PF07687">
    <property type="entry name" value="M20_dimer"/>
    <property type="match status" value="1"/>
</dbReference>
<comment type="cofactor">
    <cofactor evidence="2">
        <name>Zn(2+)</name>
        <dbReference type="ChEBI" id="CHEBI:29105"/>
    </cofactor>
</comment>
<evidence type="ECO:0000256" key="4">
    <source>
        <dbReference type="ARBA" id="ARBA00022723"/>
    </source>
</evidence>
<dbReference type="GO" id="GO:0005829">
    <property type="term" value="C:cytosol"/>
    <property type="evidence" value="ECO:0007669"/>
    <property type="project" value="TreeGrafter"/>
</dbReference>
<dbReference type="AlphaFoldDB" id="A0A161LD78"/>
<dbReference type="InterPro" id="IPR011650">
    <property type="entry name" value="Peptidase_M20_dimer"/>
</dbReference>
<evidence type="ECO:0000256" key="9">
    <source>
        <dbReference type="ARBA" id="ARBA00036421"/>
    </source>
</evidence>
<dbReference type="GO" id="GO:0070573">
    <property type="term" value="F:metallodipeptidase activity"/>
    <property type="evidence" value="ECO:0007669"/>
    <property type="project" value="TreeGrafter"/>
</dbReference>
<evidence type="ECO:0000313" key="20">
    <source>
        <dbReference type="Proteomes" id="UP000076586"/>
    </source>
</evidence>
<dbReference type="RefSeq" id="WP_068701916.1">
    <property type="nucleotide sequence ID" value="NZ_BDCR01000001.1"/>
</dbReference>
<dbReference type="OrthoDB" id="9773892at2"/>
<reference evidence="20" key="1">
    <citation type="submission" date="2016-04" db="EMBL/GenBank/DDBJ databases">
        <title>Draft genome sequence of Paludibacter jiangxiensis strain NM7.</title>
        <authorList>
            <person name="Qiu Y."/>
            <person name="Matsuura N."/>
            <person name="Ohashi A."/>
            <person name="Tourlousse M.D."/>
            <person name="Sekiguchi Y."/>
        </authorList>
    </citation>
    <scope>NUCLEOTIDE SEQUENCE [LARGE SCALE GENOMIC DNA]</scope>
    <source>
        <strain evidence="20">NM7</strain>
    </source>
</reference>
<accession>A0A161LD78</accession>
<feature type="domain" description="Peptidase M20 dimerisation" evidence="18">
    <location>
        <begin position="210"/>
        <end position="296"/>
    </location>
</feature>
<evidence type="ECO:0000256" key="6">
    <source>
        <dbReference type="ARBA" id="ARBA00022833"/>
    </source>
</evidence>
<name>A0A161LD78_9BACT</name>
<evidence type="ECO:0000256" key="14">
    <source>
        <dbReference type="ARBA" id="ARBA00075285"/>
    </source>
</evidence>
<keyword evidence="5" id="KW-0378">Hydrolase</keyword>
<comment type="catalytic activity">
    <reaction evidence="9">
        <text>Hydrolysis of dipeptides, preferentially hydrophobic dipeptides including prolyl amino acids.</text>
        <dbReference type="EC" id="3.4.13.18"/>
    </reaction>
</comment>
<dbReference type="Gene3D" id="3.40.630.10">
    <property type="entry name" value="Zn peptidases"/>
    <property type="match status" value="2"/>
</dbReference>
<evidence type="ECO:0000256" key="7">
    <source>
        <dbReference type="ARBA" id="ARBA00023049"/>
    </source>
</evidence>
<dbReference type="PIRSF" id="PIRSF016599">
    <property type="entry name" value="Xaa-His_dipept"/>
    <property type="match status" value="1"/>
</dbReference>
<organism evidence="19 20">
    <name type="scientific">Paludibacter jiangxiensis</name>
    <dbReference type="NCBI Taxonomy" id="681398"/>
    <lineage>
        <taxon>Bacteria</taxon>
        <taxon>Pseudomonadati</taxon>
        <taxon>Bacteroidota</taxon>
        <taxon>Bacteroidia</taxon>
        <taxon>Bacteroidales</taxon>
        <taxon>Paludibacteraceae</taxon>
        <taxon>Paludibacter</taxon>
    </lineage>
</organism>
<evidence type="ECO:0000313" key="19">
    <source>
        <dbReference type="EMBL" id="GAT62045.1"/>
    </source>
</evidence>
<comment type="cofactor">
    <cofactor evidence="1">
        <name>Co(2+)</name>
        <dbReference type="ChEBI" id="CHEBI:48828"/>
    </cofactor>
</comment>
<evidence type="ECO:0000256" key="17">
    <source>
        <dbReference type="ARBA" id="ARBA00078074"/>
    </source>
</evidence>
<keyword evidence="20" id="KW-1185">Reference proteome</keyword>
<evidence type="ECO:0000256" key="8">
    <source>
        <dbReference type="ARBA" id="ARBA00023285"/>
    </source>
</evidence>
<comment type="caution">
    <text evidence="19">The sequence shown here is derived from an EMBL/GenBank/DDBJ whole genome shotgun (WGS) entry which is preliminary data.</text>
</comment>
<keyword evidence="7" id="KW-0482">Metalloprotease</keyword>
<evidence type="ECO:0000259" key="18">
    <source>
        <dbReference type="Pfam" id="PF07687"/>
    </source>
</evidence>
<dbReference type="InterPro" id="IPR001160">
    <property type="entry name" value="Peptidase_M20C"/>
</dbReference>
<dbReference type="InterPro" id="IPR002933">
    <property type="entry name" value="Peptidase_M20"/>
</dbReference>
<dbReference type="Pfam" id="PF01546">
    <property type="entry name" value="Peptidase_M20"/>
    <property type="match status" value="1"/>
</dbReference>
<dbReference type="STRING" id="681398.PJIAN_1635"/>
<dbReference type="Proteomes" id="UP000076586">
    <property type="component" value="Unassembled WGS sequence"/>
</dbReference>
<dbReference type="PANTHER" id="PTHR43501:SF1">
    <property type="entry name" value="CYTOSOL NON-SPECIFIC DIPEPTIDASE"/>
    <property type="match status" value="1"/>
</dbReference>
<gene>
    <name evidence="19" type="ORF">PJIAN_1635</name>
</gene>
<dbReference type="FunFam" id="3.40.630.10:FF:000018">
    <property type="entry name" value="Aminoacyl-histidine dipeptidase PepD"/>
    <property type="match status" value="1"/>
</dbReference>
<dbReference type="GO" id="GO:0006508">
    <property type="term" value="P:proteolysis"/>
    <property type="evidence" value="ECO:0007669"/>
    <property type="project" value="UniProtKB-KW"/>
</dbReference>
<evidence type="ECO:0000256" key="11">
    <source>
        <dbReference type="ARBA" id="ARBA00044252"/>
    </source>
</evidence>
<dbReference type="CDD" id="cd03890">
    <property type="entry name" value="M20_pepD"/>
    <property type="match status" value="1"/>
</dbReference>
<evidence type="ECO:0000256" key="16">
    <source>
        <dbReference type="ARBA" id="ARBA00077688"/>
    </source>
</evidence>
<evidence type="ECO:0000256" key="1">
    <source>
        <dbReference type="ARBA" id="ARBA00001941"/>
    </source>
</evidence>
<dbReference type="EC" id="3.4.13.18" evidence="10"/>
<keyword evidence="6" id="KW-0862">Zinc</keyword>
<keyword evidence="3" id="KW-0645">Protease</keyword>
<keyword evidence="4" id="KW-0479">Metal-binding</keyword>
<dbReference type="PANTHER" id="PTHR43501">
    <property type="entry name" value="CYTOSOL NON-SPECIFIC DIPEPTIDASE"/>
    <property type="match status" value="1"/>
</dbReference>
<evidence type="ECO:0000256" key="12">
    <source>
        <dbReference type="ARBA" id="ARBA00061423"/>
    </source>
</evidence>
<comment type="similarity">
    <text evidence="12">Belongs to the peptidase M20C family.</text>
</comment>
<protein>
    <recommendedName>
        <fullName evidence="13">Cytosol non-specific dipeptidase</fullName>
        <ecNumber evidence="10">3.4.13.18</ecNumber>
    </recommendedName>
    <alternativeName>
        <fullName evidence="16">Aminoacyl-histidine dipeptidase</fullName>
    </alternativeName>
    <alternativeName>
        <fullName evidence="15">Beta-alanyl-histidine dipeptidase</fullName>
    </alternativeName>
    <alternativeName>
        <fullName evidence="14">Carnosinase</fullName>
    </alternativeName>
    <alternativeName>
        <fullName evidence="11">Peptidase D</fullName>
    </alternativeName>
    <alternativeName>
        <fullName evidence="17">Xaa-His dipeptidase</fullName>
    </alternativeName>
</protein>
<evidence type="ECO:0000256" key="5">
    <source>
        <dbReference type="ARBA" id="ARBA00022801"/>
    </source>
</evidence>
<dbReference type="SUPFAM" id="SSF53187">
    <property type="entry name" value="Zn-dependent exopeptidases"/>
    <property type="match status" value="1"/>
</dbReference>
<dbReference type="FunFam" id="3.40.630.10:FF:000015">
    <property type="entry name" value="Aminoacyl-histidine dipeptidase PepD"/>
    <property type="match status" value="1"/>
</dbReference>
<evidence type="ECO:0000256" key="13">
    <source>
        <dbReference type="ARBA" id="ARBA00071271"/>
    </source>
</evidence>
<evidence type="ECO:0000256" key="15">
    <source>
        <dbReference type="ARBA" id="ARBA00076004"/>
    </source>
</evidence>
<dbReference type="EMBL" id="BDCR01000001">
    <property type="protein sequence ID" value="GAT62045.1"/>
    <property type="molecule type" value="Genomic_DNA"/>
</dbReference>
<dbReference type="PRINTS" id="PR00934">
    <property type="entry name" value="XHISDIPTASE"/>
</dbReference>
<dbReference type="GO" id="GO:0046872">
    <property type="term" value="F:metal ion binding"/>
    <property type="evidence" value="ECO:0007669"/>
    <property type="project" value="UniProtKB-KW"/>
</dbReference>
<keyword evidence="8" id="KW-0170">Cobalt</keyword>
<dbReference type="NCBIfam" id="TIGR01893">
    <property type="entry name" value="aa-his-dipept"/>
    <property type="match status" value="1"/>
</dbReference>
<evidence type="ECO:0000256" key="3">
    <source>
        <dbReference type="ARBA" id="ARBA00022670"/>
    </source>
</evidence>
<proteinExistence type="inferred from homology"/>
<evidence type="ECO:0000256" key="10">
    <source>
        <dbReference type="ARBA" id="ARBA00038976"/>
    </source>
</evidence>
<sequence length="488" mass="52695">MEKNRAIEQLQPVAVWQNFKALTQIPRPSGKRDLITKYLVDFGKNLGLESFEDEAGNVIIRKPATPGLENLKGVVLQAHMDMVPQKNAAVAHDFEKDPIDAFVDGEWVRANQTTLGADNGIGVASALAVLQSKDLTHGPVEVLITADEETGMFGAVGLKNGTLKGEVLLNLDSEDEGELYVGCAGGINAHISFAYKEEPVYHGDVAYKISLTGLKGGHSGLDINLGRANANKLLFRLLKYLVSSFEARLASVEGGNLRNAIPREAFAVVTVPEEGQDDLLEAISEMEAIFKSEYASVEPDLKIIAEEVDLPEGMLPEFVQDDLINGITACPNGVLRFVPEMPEVVETSTNLAIVKSDGSHVEVACLVRSSVESMKEELCSMIESVFSLAGAKVEFSGGYPGWQPHFDSPILKVMSQVYADKFGNTPEIKVIHAGLECGIIGSAVPGLDMISFGPTIRHPHSPDEKVNIATVAKFWDYLTAVLKAIPAK</sequence>
<evidence type="ECO:0000256" key="2">
    <source>
        <dbReference type="ARBA" id="ARBA00001947"/>
    </source>
</evidence>
<reference evidence="20" key="2">
    <citation type="journal article" date="2017" name="Genome Announc.">
        <title>Draft genome sequence of Paludibacter jiangxiensis NM7(T), a propionate-producing fermentative bacterium.</title>
        <authorList>
            <person name="Qiu Y.-L."/>
            <person name="Tourlousse D.M."/>
            <person name="Matsuura N."/>
            <person name="Ohashi A."/>
            <person name="Sekiguchi Y."/>
        </authorList>
    </citation>
    <scope>NUCLEOTIDE SEQUENCE [LARGE SCALE GENOMIC DNA]</scope>
    <source>
        <strain evidence="20">NM7</strain>
    </source>
</reference>